<evidence type="ECO:0000256" key="4">
    <source>
        <dbReference type="ARBA" id="ARBA00022723"/>
    </source>
</evidence>
<dbReference type="InterPro" id="IPR036412">
    <property type="entry name" value="HAD-like_sf"/>
</dbReference>
<keyword evidence="12" id="KW-1003">Cell membrane</keyword>
<comment type="caution">
    <text evidence="14">The sequence shown here is derived from an EMBL/GenBank/DDBJ whole genome shotgun (WGS) entry which is preliminary data.</text>
</comment>
<comment type="similarity">
    <text evidence="2 12">Belongs to the cation transport ATPase (P-type) (TC 3.A.3) family. Type IB subfamily.</text>
</comment>
<evidence type="ECO:0000256" key="11">
    <source>
        <dbReference type="ARBA" id="ARBA00074171"/>
    </source>
</evidence>
<dbReference type="GO" id="GO:0016887">
    <property type="term" value="F:ATP hydrolysis activity"/>
    <property type="evidence" value="ECO:0007669"/>
    <property type="project" value="InterPro"/>
</dbReference>
<evidence type="ECO:0000313" key="14">
    <source>
        <dbReference type="EMBL" id="TRY17133.1"/>
    </source>
</evidence>
<accession>A0A553JXG8</accession>
<dbReference type="SFLD" id="SFLDG00002">
    <property type="entry name" value="C1.7:_P-type_atpase_like"/>
    <property type="match status" value="1"/>
</dbReference>
<dbReference type="PROSITE" id="PS00154">
    <property type="entry name" value="ATPASE_E1_E2"/>
    <property type="match status" value="1"/>
</dbReference>
<proteinExistence type="inferred from homology"/>
<dbReference type="NCBIfam" id="TIGR01494">
    <property type="entry name" value="ATPase_P-type"/>
    <property type="match status" value="1"/>
</dbReference>
<dbReference type="SFLD" id="SFLDF00027">
    <property type="entry name" value="p-type_atpase"/>
    <property type="match status" value="1"/>
</dbReference>
<evidence type="ECO:0000256" key="9">
    <source>
        <dbReference type="ARBA" id="ARBA00023136"/>
    </source>
</evidence>
<dbReference type="GO" id="GO:0043682">
    <property type="term" value="F:P-type divalent copper transporter activity"/>
    <property type="evidence" value="ECO:0007669"/>
    <property type="project" value="TreeGrafter"/>
</dbReference>
<evidence type="ECO:0000313" key="15">
    <source>
        <dbReference type="Proteomes" id="UP000317638"/>
    </source>
</evidence>
<evidence type="ECO:0000256" key="8">
    <source>
        <dbReference type="ARBA" id="ARBA00022989"/>
    </source>
</evidence>
<dbReference type="Gene3D" id="3.40.50.1000">
    <property type="entry name" value="HAD superfamily/HAD-like"/>
    <property type="match status" value="1"/>
</dbReference>
<feature type="transmembrane region" description="Helical" evidence="12">
    <location>
        <begin position="115"/>
        <end position="134"/>
    </location>
</feature>
<dbReference type="NCBIfam" id="TIGR01525">
    <property type="entry name" value="ATPase-IB_hvy"/>
    <property type="match status" value="1"/>
</dbReference>
<dbReference type="InterPro" id="IPR059000">
    <property type="entry name" value="ATPase_P-type_domA"/>
</dbReference>
<dbReference type="InterPro" id="IPR023214">
    <property type="entry name" value="HAD_sf"/>
</dbReference>
<keyword evidence="4 12" id="KW-0479">Metal-binding</keyword>
<dbReference type="SFLD" id="SFLDS00003">
    <property type="entry name" value="Haloacid_Dehalogenase"/>
    <property type="match status" value="1"/>
</dbReference>
<dbReference type="SUPFAM" id="SSF55008">
    <property type="entry name" value="HMA, heavy metal-associated domain"/>
    <property type="match status" value="1"/>
</dbReference>
<dbReference type="InterPro" id="IPR044492">
    <property type="entry name" value="P_typ_ATPase_HD_dom"/>
</dbReference>
<feature type="transmembrane region" description="Helical" evidence="12">
    <location>
        <begin position="348"/>
        <end position="370"/>
    </location>
</feature>
<gene>
    <name evidence="14" type="ORF">FOJ82_13705</name>
</gene>
<comment type="subcellular location">
    <subcellularLocation>
        <location evidence="1">Cell membrane</location>
        <topology evidence="1">Multi-pass membrane protein</topology>
    </subcellularLocation>
</comment>
<evidence type="ECO:0000256" key="10">
    <source>
        <dbReference type="ARBA" id="ARBA00049360"/>
    </source>
</evidence>
<feature type="transmembrane region" description="Helical" evidence="12">
    <location>
        <begin position="712"/>
        <end position="730"/>
    </location>
</feature>
<feature type="transmembrane region" description="Helical" evidence="12">
    <location>
        <begin position="89"/>
        <end position="109"/>
    </location>
</feature>
<evidence type="ECO:0000256" key="12">
    <source>
        <dbReference type="RuleBase" id="RU362081"/>
    </source>
</evidence>
<evidence type="ECO:0000256" key="1">
    <source>
        <dbReference type="ARBA" id="ARBA00004651"/>
    </source>
</evidence>
<evidence type="ECO:0000256" key="3">
    <source>
        <dbReference type="ARBA" id="ARBA00022692"/>
    </source>
</evidence>
<dbReference type="GO" id="GO:0005507">
    <property type="term" value="F:copper ion binding"/>
    <property type="evidence" value="ECO:0007669"/>
    <property type="project" value="TreeGrafter"/>
</dbReference>
<dbReference type="GO" id="GO:0055070">
    <property type="term" value="P:copper ion homeostasis"/>
    <property type="evidence" value="ECO:0007669"/>
    <property type="project" value="TreeGrafter"/>
</dbReference>
<dbReference type="InterPro" id="IPR017969">
    <property type="entry name" value="Heavy-metal-associated_CS"/>
</dbReference>
<dbReference type="Proteomes" id="UP000317638">
    <property type="component" value="Unassembled WGS sequence"/>
</dbReference>
<dbReference type="EMBL" id="VKKG01000006">
    <property type="protein sequence ID" value="TRY17133.1"/>
    <property type="molecule type" value="Genomic_DNA"/>
</dbReference>
<feature type="transmembrane region" description="Helical" evidence="12">
    <location>
        <begin position="195"/>
        <end position="214"/>
    </location>
</feature>
<dbReference type="InterPro" id="IPR006121">
    <property type="entry name" value="HMA_dom"/>
</dbReference>
<dbReference type="SUPFAM" id="SSF81653">
    <property type="entry name" value="Calcium ATPase, transduction domain A"/>
    <property type="match status" value="1"/>
</dbReference>
<dbReference type="CDD" id="cd00371">
    <property type="entry name" value="HMA"/>
    <property type="match status" value="1"/>
</dbReference>
<dbReference type="FunFam" id="3.30.70.100:FF:000005">
    <property type="entry name" value="Copper-exporting P-type ATPase A"/>
    <property type="match status" value="1"/>
</dbReference>
<keyword evidence="3 12" id="KW-0812">Transmembrane</keyword>
<evidence type="ECO:0000256" key="5">
    <source>
        <dbReference type="ARBA" id="ARBA00022741"/>
    </source>
</evidence>
<dbReference type="PRINTS" id="PR00120">
    <property type="entry name" value="HATPASE"/>
</dbReference>
<dbReference type="PRINTS" id="PR00119">
    <property type="entry name" value="CATATPASE"/>
</dbReference>
<dbReference type="NCBIfam" id="TIGR01511">
    <property type="entry name" value="ATPase-IB1_Cu"/>
    <property type="match status" value="1"/>
</dbReference>
<dbReference type="InterPro" id="IPR001757">
    <property type="entry name" value="P_typ_ATPase"/>
</dbReference>
<comment type="catalytic activity">
    <reaction evidence="10">
        <text>ATP + H2O = ADP + phosphate + H(+)</text>
        <dbReference type="Rhea" id="RHEA:13065"/>
        <dbReference type="ChEBI" id="CHEBI:15377"/>
        <dbReference type="ChEBI" id="CHEBI:15378"/>
        <dbReference type="ChEBI" id="CHEBI:30616"/>
        <dbReference type="ChEBI" id="CHEBI:43474"/>
        <dbReference type="ChEBI" id="CHEBI:456216"/>
    </reaction>
</comment>
<dbReference type="AlphaFoldDB" id="A0A553JXG8"/>
<dbReference type="GO" id="GO:0005524">
    <property type="term" value="F:ATP binding"/>
    <property type="evidence" value="ECO:0007669"/>
    <property type="project" value="UniProtKB-UniRule"/>
</dbReference>
<dbReference type="InterPro" id="IPR023298">
    <property type="entry name" value="ATPase_P-typ_TM_dom_sf"/>
</dbReference>
<dbReference type="OrthoDB" id="7059309at2"/>
<dbReference type="RefSeq" id="WP_143939276.1">
    <property type="nucleotide sequence ID" value="NZ_VKKG01000006.1"/>
</dbReference>
<reference evidence="14 15" key="1">
    <citation type="submission" date="2019-07" db="EMBL/GenBank/DDBJ databases">
        <authorList>
            <person name="Zhou L.-Y."/>
        </authorList>
    </citation>
    <scope>NUCLEOTIDE SEQUENCE [LARGE SCALE GENOMIC DNA]</scope>
    <source>
        <strain evidence="14 15">YIM 101269</strain>
    </source>
</reference>
<keyword evidence="8 12" id="KW-1133">Transmembrane helix</keyword>
<evidence type="ECO:0000256" key="2">
    <source>
        <dbReference type="ARBA" id="ARBA00006024"/>
    </source>
</evidence>
<protein>
    <recommendedName>
        <fullName evidence="11">Cation-transporting P-type ATPase B</fullName>
    </recommendedName>
</protein>
<dbReference type="PANTHER" id="PTHR43520">
    <property type="entry name" value="ATP7, ISOFORM B"/>
    <property type="match status" value="1"/>
</dbReference>
<dbReference type="Gene3D" id="3.30.70.100">
    <property type="match status" value="1"/>
</dbReference>
<dbReference type="InterPro" id="IPR036163">
    <property type="entry name" value="HMA_dom_sf"/>
</dbReference>
<dbReference type="Pfam" id="PF00122">
    <property type="entry name" value="E1-E2_ATPase"/>
    <property type="match status" value="1"/>
</dbReference>
<keyword evidence="15" id="KW-1185">Reference proteome</keyword>
<sequence>MIELDISGMTCAACANRVEKTLNKLEDVSATVNYATARAHVTGYGAHGVEKVLAQVEKAGYGAHVHDGADDEWSKRATEDRIVSLRRRLILSAILTVPLMDITIVLALVPDWRFPGWELLCILLALPIVTWAAWPFHRATLRNLRHGSASMDTLVSIGIAASFGWAVATLLFGLGEATDPGFWLGFGATPEGANSIYLDVAAGMTTFQLAGRYFETRSRRRAGDVLGALNALATSTARVLRDGVESVVPIAELRKGDTFVVLPGESIPADGRILVGTAAVDTSMMTGEPMPVPRGPGDDVTGGTISTDARLEVEALKVGAHTQLAQMAVLTEQAQARKSRVQKLVDRITAWFVPVVVALAIVVGLVWVLLGTAPVVAFGIGISVLIIACPCALGLATPTALMVGIGRGATLGILIKGHDALEASGGITTVVLDKTGTLTSGRMSVAEVSGFTASDDDVVALAAAVERGSEHAIARAVEAAAEERALVLRPATEFQTLPGLGAAARVDGARVVVGNPKLLGEQDVEITPAAQAAIDRADAEGNTIVLVAREGELVGLLALTDAIKSDAARAVAALHEQGLETVLLTGDSQQAGERIARELGIGSVHAGVLPQGKADVVKELQAQGKRVAMVGDGINDAIALATADLGLGVVTGTDVALKAADIILVRDDLMVIADAIGLSRKTLRTIKVNLFWAFGYNVAAIPIAAIGLLNPLIAAGAMSLSSVLVVHNSLRLQNYRRKR</sequence>
<dbReference type="InterPro" id="IPR008250">
    <property type="entry name" value="ATPase_P-typ_transduc_dom_A_sf"/>
</dbReference>
<dbReference type="FunFam" id="2.70.150.10:FF:000002">
    <property type="entry name" value="Copper-transporting ATPase 1, putative"/>
    <property type="match status" value="1"/>
</dbReference>
<feature type="transmembrane region" description="Helical" evidence="12">
    <location>
        <begin position="688"/>
        <end position="706"/>
    </location>
</feature>
<dbReference type="Gene3D" id="2.70.150.10">
    <property type="entry name" value="Calcium-transporting ATPase, cytoplasmic transduction domain A"/>
    <property type="match status" value="1"/>
</dbReference>
<feature type="domain" description="HMA" evidence="13">
    <location>
        <begin position="1"/>
        <end position="64"/>
    </location>
</feature>
<evidence type="ECO:0000259" key="13">
    <source>
        <dbReference type="PROSITE" id="PS50846"/>
    </source>
</evidence>
<dbReference type="SUPFAM" id="SSF81665">
    <property type="entry name" value="Calcium ATPase, transmembrane domain M"/>
    <property type="match status" value="1"/>
</dbReference>
<dbReference type="InterPro" id="IPR023299">
    <property type="entry name" value="ATPase_P-typ_cyto_dom_N"/>
</dbReference>
<dbReference type="PANTHER" id="PTHR43520:SF8">
    <property type="entry name" value="P-TYPE CU(+) TRANSPORTER"/>
    <property type="match status" value="1"/>
</dbReference>
<evidence type="ECO:0000256" key="6">
    <source>
        <dbReference type="ARBA" id="ARBA00022840"/>
    </source>
</evidence>
<dbReference type="SUPFAM" id="SSF56784">
    <property type="entry name" value="HAD-like"/>
    <property type="match status" value="1"/>
</dbReference>
<keyword evidence="5 12" id="KW-0547">Nucleotide-binding</keyword>
<dbReference type="Gene3D" id="3.40.1110.10">
    <property type="entry name" value="Calcium-transporting ATPase, cytoplasmic domain N"/>
    <property type="match status" value="1"/>
</dbReference>
<feature type="transmembrane region" description="Helical" evidence="12">
    <location>
        <begin position="376"/>
        <end position="397"/>
    </location>
</feature>
<organism evidence="14 15">
    <name type="scientific">Tessaracoccus rhinocerotis</name>
    <dbReference type="NCBI Taxonomy" id="1689449"/>
    <lineage>
        <taxon>Bacteria</taxon>
        <taxon>Bacillati</taxon>
        <taxon>Actinomycetota</taxon>
        <taxon>Actinomycetes</taxon>
        <taxon>Propionibacteriales</taxon>
        <taxon>Propionibacteriaceae</taxon>
        <taxon>Tessaracoccus</taxon>
    </lineage>
</organism>
<evidence type="ECO:0000256" key="7">
    <source>
        <dbReference type="ARBA" id="ARBA00022967"/>
    </source>
</evidence>
<name>A0A553JXG8_9ACTN</name>
<dbReference type="GO" id="GO:0005886">
    <property type="term" value="C:plasma membrane"/>
    <property type="evidence" value="ECO:0007669"/>
    <property type="project" value="UniProtKB-SubCell"/>
</dbReference>
<feature type="transmembrane region" description="Helical" evidence="12">
    <location>
        <begin position="154"/>
        <end position="175"/>
    </location>
</feature>
<dbReference type="InterPro" id="IPR027256">
    <property type="entry name" value="P-typ_ATPase_IB"/>
</dbReference>
<dbReference type="CDD" id="cd02094">
    <property type="entry name" value="P-type_ATPase_Cu-like"/>
    <property type="match status" value="1"/>
</dbReference>
<keyword evidence="7" id="KW-1278">Translocase</keyword>
<dbReference type="Pfam" id="PF00702">
    <property type="entry name" value="Hydrolase"/>
    <property type="match status" value="1"/>
</dbReference>
<dbReference type="Pfam" id="PF00403">
    <property type="entry name" value="HMA"/>
    <property type="match status" value="1"/>
</dbReference>
<keyword evidence="6 12" id="KW-0067">ATP-binding</keyword>
<dbReference type="PROSITE" id="PS50846">
    <property type="entry name" value="HMA_2"/>
    <property type="match status" value="1"/>
</dbReference>
<dbReference type="PROSITE" id="PS01047">
    <property type="entry name" value="HMA_1"/>
    <property type="match status" value="1"/>
</dbReference>
<dbReference type="InterPro" id="IPR018303">
    <property type="entry name" value="ATPase_P-typ_P_site"/>
</dbReference>
<keyword evidence="9 12" id="KW-0472">Membrane</keyword>